<dbReference type="HOGENOM" id="CLU_049073_0_0_1"/>
<reference evidence="1 2" key="1">
    <citation type="submission" date="2014-04" db="EMBL/GenBank/DDBJ databases">
        <authorList>
            <consortium name="DOE Joint Genome Institute"/>
            <person name="Kuo A."/>
            <person name="Tarkka M."/>
            <person name="Buscot F."/>
            <person name="Kohler A."/>
            <person name="Nagy L.G."/>
            <person name="Floudas D."/>
            <person name="Copeland A."/>
            <person name="Barry K.W."/>
            <person name="Cichocki N."/>
            <person name="Veneault-Fourrey C."/>
            <person name="LaButti K."/>
            <person name="Lindquist E.A."/>
            <person name="Lipzen A."/>
            <person name="Lundell T."/>
            <person name="Morin E."/>
            <person name="Murat C."/>
            <person name="Sun H."/>
            <person name="Tunlid A."/>
            <person name="Henrissat B."/>
            <person name="Grigoriev I.V."/>
            <person name="Hibbett D.S."/>
            <person name="Martin F."/>
            <person name="Nordberg H.P."/>
            <person name="Cantor M.N."/>
            <person name="Hua S.X."/>
        </authorList>
    </citation>
    <scope>NUCLEOTIDE SEQUENCE [LARGE SCALE GENOMIC DNA]</scope>
    <source>
        <strain evidence="1 2">F 1598</strain>
    </source>
</reference>
<dbReference type="SUPFAM" id="SSF50494">
    <property type="entry name" value="Trypsin-like serine proteases"/>
    <property type="match status" value="1"/>
</dbReference>
<organism evidence="1 2">
    <name type="scientific">Piloderma croceum (strain F 1598)</name>
    <dbReference type="NCBI Taxonomy" id="765440"/>
    <lineage>
        <taxon>Eukaryota</taxon>
        <taxon>Fungi</taxon>
        <taxon>Dikarya</taxon>
        <taxon>Basidiomycota</taxon>
        <taxon>Agaricomycotina</taxon>
        <taxon>Agaricomycetes</taxon>
        <taxon>Agaricomycetidae</taxon>
        <taxon>Atheliales</taxon>
        <taxon>Atheliaceae</taxon>
        <taxon>Piloderma</taxon>
    </lineage>
</organism>
<proteinExistence type="predicted"/>
<dbReference type="STRING" id="765440.A0A0C3BE45"/>
<keyword evidence="2" id="KW-1185">Reference proteome</keyword>
<gene>
    <name evidence="1" type="ORF">PILCRDRAFT_818162</name>
</gene>
<accession>A0A0C3BE45</accession>
<dbReference type="InterPro" id="IPR009003">
    <property type="entry name" value="Peptidase_S1_PA"/>
</dbReference>
<evidence type="ECO:0000313" key="2">
    <source>
        <dbReference type="Proteomes" id="UP000054166"/>
    </source>
</evidence>
<sequence>MPLIRPHRNLLVPFVRAYATVDSATIVARPPRPPVPIPLSTQDPDPRSAIDSHVLAALPQAGTSSRSHASLPELITQYVDRSGHVLNFSLPYEPSPAANRRTDFDARPEDSAVSMIAHCVRDGDFHKITLCSGFALEGPGQREGESLTLTCAHTLEEIRRSPLLHQTLEHPSSGMSNTTQTSATFVITGGSVPGPNSIHLNQVSSVMSSLRRSDLLLLSKAGPSSATLPVSPYPAPQHTRIRAHFVVDQKPDDIGWRPWVGGMWSKWVSGSVLGYRDFAGREAQPGTYDALSHLLFEPLPTAGSSGGPIVDEETGAVVGIMLGTRMDNRVEGVRGWGAPSETIFEMFSLPGLKNKR</sequence>
<dbReference type="OrthoDB" id="10054765at2759"/>
<dbReference type="Proteomes" id="UP000054166">
    <property type="component" value="Unassembled WGS sequence"/>
</dbReference>
<protein>
    <submittedName>
        <fullName evidence="1">Uncharacterized protein</fullName>
    </submittedName>
</protein>
<name>A0A0C3BE45_PILCF</name>
<dbReference type="EMBL" id="KN832987">
    <property type="protein sequence ID" value="KIM84578.1"/>
    <property type="molecule type" value="Genomic_DNA"/>
</dbReference>
<reference evidence="2" key="2">
    <citation type="submission" date="2015-01" db="EMBL/GenBank/DDBJ databases">
        <title>Evolutionary Origins and Diversification of the Mycorrhizal Mutualists.</title>
        <authorList>
            <consortium name="DOE Joint Genome Institute"/>
            <consortium name="Mycorrhizal Genomics Consortium"/>
            <person name="Kohler A."/>
            <person name="Kuo A."/>
            <person name="Nagy L.G."/>
            <person name="Floudas D."/>
            <person name="Copeland A."/>
            <person name="Barry K.W."/>
            <person name="Cichocki N."/>
            <person name="Veneault-Fourrey C."/>
            <person name="LaButti K."/>
            <person name="Lindquist E.A."/>
            <person name="Lipzen A."/>
            <person name="Lundell T."/>
            <person name="Morin E."/>
            <person name="Murat C."/>
            <person name="Riley R."/>
            <person name="Ohm R."/>
            <person name="Sun H."/>
            <person name="Tunlid A."/>
            <person name="Henrissat B."/>
            <person name="Grigoriev I.V."/>
            <person name="Hibbett D.S."/>
            <person name="Martin F."/>
        </authorList>
    </citation>
    <scope>NUCLEOTIDE SEQUENCE [LARGE SCALE GENOMIC DNA]</scope>
    <source>
        <strain evidence="2">F 1598</strain>
    </source>
</reference>
<dbReference type="AlphaFoldDB" id="A0A0C3BE45"/>
<evidence type="ECO:0000313" key="1">
    <source>
        <dbReference type="EMBL" id="KIM84578.1"/>
    </source>
</evidence>
<dbReference type="InParanoid" id="A0A0C3BE45"/>